<dbReference type="Pfam" id="PF13641">
    <property type="entry name" value="Glyco_tranf_2_3"/>
    <property type="match status" value="1"/>
</dbReference>
<evidence type="ECO:0000313" key="2">
    <source>
        <dbReference type="EMBL" id="KAA5546341.1"/>
    </source>
</evidence>
<dbReference type="InterPro" id="IPR029044">
    <property type="entry name" value="Nucleotide-diphossugar_trans"/>
</dbReference>
<dbReference type="Proteomes" id="UP000324479">
    <property type="component" value="Unassembled WGS sequence"/>
</dbReference>
<dbReference type="PANTHER" id="PTHR43179">
    <property type="entry name" value="RHAMNOSYLTRANSFERASE WBBL"/>
    <property type="match status" value="1"/>
</dbReference>
<dbReference type="AlphaFoldDB" id="A0A5M6DFN9"/>
<dbReference type="Gene3D" id="3.90.550.10">
    <property type="entry name" value="Spore Coat Polysaccharide Biosynthesis Protein SpsA, Chain A"/>
    <property type="match status" value="1"/>
</dbReference>
<dbReference type="SUPFAM" id="SSF53448">
    <property type="entry name" value="Nucleotide-diphospho-sugar transferases"/>
    <property type="match status" value="1"/>
</dbReference>
<evidence type="ECO:0000313" key="3">
    <source>
        <dbReference type="Proteomes" id="UP000324479"/>
    </source>
</evidence>
<evidence type="ECO:0000259" key="1">
    <source>
        <dbReference type="Pfam" id="PF00535"/>
    </source>
</evidence>
<comment type="caution">
    <text evidence="2">The sequence shown here is derived from an EMBL/GenBank/DDBJ whole genome shotgun (WGS) entry which is preliminary data.</text>
</comment>
<protein>
    <submittedName>
        <fullName evidence="2">Glycosyltransferase family 2 protein</fullName>
    </submittedName>
</protein>
<dbReference type="EMBL" id="VWOX01000002">
    <property type="protein sequence ID" value="KAA5546341.1"/>
    <property type="molecule type" value="Genomic_DNA"/>
</dbReference>
<dbReference type="InterPro" id="IPR001173">
    <property type="entry name" value="Glyco_trans_2-like"/>
</dbReference>
<feature type="domain" description="Glycosyltransferase 2-like" evidence="1">
    <location>
        <begin position="5"/>
        <end position="128"/>
    </location>
</feature>
<dbReference type="GO" id="GO:0016740">
    <property type="term" value="F:transferase activity"/>
    <property type="evidence" value="ECO:0007669"/>
    <property type="project" value="UniProtKB-KW"/>
</dbReference>
<keyword evidence="3" id="KW-1185">Reference proteome</keyword>
<dbReference type="PANTHER" id="PTHR43179:SF7">
    <property type="entry name" value="RHAMNOSYLTRANSFERASE WBBL"/>
    <property type="match status" value="1"/>
</dbReference>
<dbReference type="CDD" id="cd04186">
    <property type="entry name" value="GT_2_like_c"/>
    <property type="match status" value="1"/>
</dbReference>
<reference evidence="2 3" key="1">
    <citation type="submission" date="2019-08" db="EMBL/GenBank/DDBJ databases">
        <authorList>
            <person name="Dhanesh K."/>
            <person name="Kumar G."/>
            <person name="Sasikala C."/>
            <person name="Venkata Ramana C."/>
        </authorList>
    </citation>
    <scope>NUCLEOTIDE SEQUENCE [LARGE SCALE GENOMIC DNA]</scope>
    <source>
        <strain evidence="2 3">JC645</strain>
    </source>
</reference>
<accession>A0A5M6DFN9</accession>
<sequence length="319" mass="36294">MRMLVVMINYRTAELTIDSLRSIADDPDRPGIRVVVVDNASGDDSADRIEQAIEREDWQSWCQLVRSETNGGFSAGNNFGIQRADAEAYLLLNSDTLVRPGAFRTLLETMEQSPEAGLVSPRLEWPDGTPQVSCFRFFRPSTELIRSAVTGPVTRLFSGSDVPWPTDENGGHQPCNPDWTSFACVLIRRSVIEDVGLMDDGYFMYYDDVDYCRLAKDKGWTVAHCPGAHVVHLRGGSSSVKSLKQKRQRRPRYYFAARTRYYAKHFGRLGLLRANLYWTLGFLIANSRRVLGGRRSPHCVAEWRDIWTNFLHPMTGRHR</sequence>
<dbReference type="Pfam" id="PF00535">
    <property type="entry name" value="Glycos_transf_2"/>
    <property type="match status" value="1"/>
</dbReference>
<gene>
    <name evidence="2" type="ORF">FYK55_04350</name>
</gene>
<organism evidence="2 3">
    <name type="scientific">Roseiconus nitratireducens</name>
    <dbReference type="NCBI Taxonomy" id="2605748"/>
    <lineage>
        <taxon>Bacteria</taxon>
        <taxon>Pseudomonadati</taxon>
        <taxon>Planctomycetota</taxon>
        <taxon>Planctomycetia</taxon>
        <taxon>Pirellulales</taxon>
        <taxon>Pirellulaceae</taxon>
        <taxon>Roseiconus</taxon>
    </lineage>
</organism>
<proteinExistence type="predicted"/>
<keyword evidence="2" id="KW-0808">Transferase</keyword>
<name>A0A5M6DFN9_9BACT</name>